<dbReference type="GO" id="GO:0008080">
    <property type="term" value="F:N-acetyltransferase activity"/>
    <property type="evidence" value="ECO:0007669"/>
    <property type="project" value="InterPro"/>
</dbReference>
<evidence type="ECO:0000259" key="4">
    <source>
        <dbReference type="Pfam" id="PF13302"/>
    </source>
</evidence>
<keyword evidence="3" id="KW-0012">Acyltransferase</keyword>
<protein>
    <submittedName>
        <fullName evidence="5">N-acetyltransferase 9-like protein-like protein</fullName>
    </submittedName>
</protein>
<dbReference type="InterPro" id="IPR039135">
    <property type="entry name" value="NAT9-like"/>
</dbReference>
<keyword evidence="2 5" id="KW-0808">Transferase</keyword>
<comment type="caution">
    <text evidence="5">The sequence shown here is derived from an EMBL/GenBank/DDBJ whole genome shotgun (WGS) entry which is preliminary data.</text>
</comment>
<dbReference type="Proteomes" id="UP000266673">
    <property type="component" value="Unassembled WGS sequence"/>
</dbReference>
<dbReference type="SUPFAM" id="SSF55729">
    <property type="entry name" value="Acyl-CoA N-acyltransferases (Nat)"/>
    <property type="match status" value="1"/>
</dbReference>
<organism evidence="5 6">
    <name type="scientific">Gigaspora rosea</name>
    <dbReference type="NCBI Taxonomy" id="44941"/>
    <lineage>
        <taxon>Eukaryota</taxon>
        <taxon>Fungi</taxon>
        <taxon>Fungi incertae sedis</taxon>
        <taxon>Mucoromycota</taxon>
        <taxon>Glomeromycotina</taxon>
        <taxon>Glomeromycetes</taxon>
        <taxon>Diversisporales</taxon>
        <taxon>Gigasporaceae</taxon>
        <taxon>Gigaspora</taxon>
    </lineage>
</organism>
<sequence>MQSSFLQEMTASEPLTIDQEYEMQKSWHMDENKCTFIILLKPDVDHELTNQEIKTAKMVGDVNLFFNDHDSSSIAEIEIMIAEKTHYRSGLATNSLFLMFNYAINNLKISKFTAKISVKNHASITLFTKKFNFIQTDYSEVFQEISLELCITDYVKNFIKENVGNSGYYETVYDEL</sequence>
<dbReference type="AlphaFoldDB" id="A0A397W2G6"/>
<accession>A0A397W2G6</accession>
<dbReference type="OrthoDB" id="5043642at2759"/>
<name>A0A397W2G6_9GLOM</name>
<reference evidence="5 6" key="1">
    <citation type="submission" date="2018-06" db="EMBL/GenBank/DDBJ databases">
        <title>Comparative genomics reveals the genomic features of Rhizophagus irregularis, R. cerebriforme, R. diaphanum and Gigaspora rosea, and their symbiotic lifestyle signature.</title>
        <authorList>
            <person name="Morin E."/>
            <person name="San Clemente H."/>
            <person name="Chen E.C.H."/>
            <person name="De La Providencia I."/>
            <person name="Hainaut M."/>
            <person name="Kuo A."/>
            <person name="Kohler A."/>
            <person name="Murat C."/>
            <person name="Tang N."/>
            <person name="Roy S."/>
            <person name="Loubradou J."/>
            <person name="Henrissat B."/>
            <person name="Grigoriev I.V."/>
            <person name="Corradi N."/>
            <person name="Roux C."/>
            <person name="Martin F.M."/>
        </authorList>
    </citation>
    <scope>NUCLEOTIDE SEQUENCE [LARGE SCALE GENOMIC DNA]</scope>
    <source>
        <strain evidence="5 6">DAOM 194757</strain>
    </source>
</reference>
<dbReference type="PANTHER" id="PTHR13256">
    <property type="entry name" value="N-ACETYLTRANSFERASE 9"/>
    <property type="match status" value="1"/>
</dbReference>
<proteinExistence type="inferred from homology"/>
<evidence type="ECO:0000313" key="6">
    <source>
        <dbReference type="Proteomes" id="UP000266673"/>
    </source>
</evidence>
<evidence type="ECO:0000256" key="3">
    <source>
        <dbReference type="ARBA" id="ARBA00023315"/>
    </source>
</evidence>
<dbReference type="Pfam" id="PF13302">
    <property type="entry name" value="Acetyltransf_3"/>
    <property type="match status" value="1"/>
</dbReference>
<dbReference type="Gene3D" id="3.40.630.30">
    <property type="match status" value="1"/>
</dbReference>
<feature type="domain" description="N-acetyltransferase" evidence="4">
    <location>
        <begin position="12"/>
        <end position="129"/>
    </location>
</feature>
<dbReference type="PANTHER" id="PTHR13256:SF16">
    <property type="entry name" value="ALPHA_BETA-TUBULIN-N-ACETYLTRANSFERASE 9"/>
    <property type="match status" value="1"/>
</dbReference>
<comment type="similarity">
    <text evidence="1">Belongs to the acetyltransferase family. GNAT subfamily.</text>
</comment>
<evidence type="ECO:0000256" key="2">
    <source>
        <dbReference type="ARBA" id="ARBA00022679"/>
    </source>
</evidence>
<evidence type="ECO:0000256" key="1">
    <source>
        <dbReference type="ARBA" id="ARBA00009342"/>
    </source>
</evidence>
<keyword evidence="6" id="KW-1185">Reference proteome</keyword>
<dbReference type="InterPro" id="IPR000182">
    <property type="entry name" value="GNAT_dom"/>
</dbReference>
<evidence type="ECO:0000313" key="5">
    <source>
        <dbReference type="EMBL" id="RIB28920.1"/>
    </source>
</evidence>
<gene>
    <name evidence="5" type="ORF">C2G38_1995864</name>
</gene>
<dbReference type="EMBL" id="QKWP01000052">
    <property type="protein sequence ID" value="RIB28920.1"/>
    <property type="molecule type" value="Genomic_DNA"/>
</dbReference>
<dbReference type="InterPro" id="IPR016181">
    <property type="entry name" value="Acyl_CoA_acyltransferase"/>
</dbReference>